<proteinExistence type="predicted"/>
<keyword evidence="5" id="KW-1185">Reference proteome</keyword>
<dbReference type="OrthoDB" id="659at2759"/>
<dbReference type="EMBL" id="JANBQF010001065">
    <property type="protein sequence ID" value="KAJ1998133.1"/>
    <property type="molecule type" value="Genomic_DNA"/>
</dbReference>
<keyword evidence="1" id="KW-0489">Methyltransferase</keyword>
<name>A0A9W8BAF7_9FUNG</name>
<evidence type="ECO:0000313" key="4">
    <source>
        <dbReference type="EMBL" id="KAJ1998133.1"/>
    </source>
</evidence>
<gene>
    <name evidence="4" type="ORF">H4R26_005572</name>
</gene>
<dbReference type="PANTHER" id="PTHR43397:SF1">
    <property type="entry name" value="ERGOTHIONEINE BIOSYNTHESIS PROTEIN 1"/>
    <property type="match status" value="1"/>
</dbReference>
<evidence type="ECO:0000313" key="5">
    <source>
        <dbReference type="Proteomes" id="UP001150907"/>
    </source>
</evidence>
<accession>A0A9W8BAF7</accession>
<organism evidence="4 5">
    <name type="scientific">Coemansia thaxteri</name>
    <dbReference type="NCBI Taxonomy" id="2663907"/>
    <lineage>
        <taxon>Eukaryota</taxon>
        <taxon>Fungi</taxon>
        <taxon>Fungi incertae sedis</taxon>
        <taxon>Zoopagomycota</taxon>
        <taxon>Kickxellomycotina</taxon>
        <taxon>Kickxellomycetes</taxon>
        <taxon>Kickxellales</taxon>
        <taxon>Kickxellaceae</taxon>
        <taxon>Coemansia</taxon>
    </lineage>
</organism>
<keyword evidence="2" id="KW-0808">Transferase</keyword>
<evidence type="ECO:0000259" key="3">
    <source>
        <dbReference type="Pfam" id="PF10017"/>
    </source>
</evidence>
<dbReference type="Proteomes" id="UP001150907">
    <property type="component" value="Unassembled WGS sequence"/>
</dbReference>
<dbReference type="PANTHER" id="PTHR43397">
    <property type="entry name" value="ERGOTHIONEINE BIOSYNTHESIS PROTEIN 1"/>
    <property type="match status" value="1"/>
</dbReference>
<dbReference type="InterPro" id="IPR051128">
    <property type="entry name" value="EgtD_Methyltrsf_superfamily"/>
</dbReference>
<dbReference type="Pfam" id="PF10017">
    <property type="entry name" value="Methyltransf_33"/>
    <property type="match status" value="1"/>
</dbReference>
<protein>
    <recommendedName>
        <fullName evidence="3">Histidine-specific methyltransferase SAM-dependent domain-containing protein</fullName>
    </recommendedName>
</protein>
<dbReference type="InterPro" id="IPR019257">
    <property type="entry name" value="MeTrfase_dom"/>
</dbReference>
<feature type="non-terminal residue" evidence="4">
    <location>
        <position position="129"/>
    </location>
</feature>
<sequence>MTAIANCDSGSSVPPPSPGLFKSIVQASGSASSQYSFVDYRAAVSPDRHRHIPPLVKQIISGLTTLSELPGGSTAKYRTLPTVLLYDNAGLELFNQITYLPEYYVTSCEIDVLRTNIQSIVAEIPDDSD</sequence>
<dbReference type="GO" id="GO:0032259">
    <property type="term" value="P:methylation"/>
    <property type="evidence" value="ECO:0007669"/>
    <property type="project" value="UniProtKB-KW"/>
</dbReference>
<dbReference type="InterPro" id="IPR029063">
    <property type="entry name" value="SAM-dependent_MTases_sf"/>
</dbReference>
<dbReference type="GO" id="GO:0008168">
    <property type="term" value="F:methyltransferase activity"/>
    <property type="evidence" value="ECO:0007669"/>
    <property type="project" value="UniProtKB-KW"/>
</dbReference>
<feature type="domain" description="Histidine-specific methyltransferase SAM-dependent" evidence="3">
    <location>
        <begin position="58"/>
        <end position="126"/>
    </location>
</feature>
<reference evidence="4" key="1">
    <citation type="submission" date="2022-07" db="EMBL/GenBank/DDBJ databases">
        <title>Phylogenomic reconstructions and comparative analyses of Kickxellomycotina fungi.</title>
        <authorList>
            <person name="Reynolds N.K."/>
            <person name="Stajich J.E."/>
            <person name="Barry K."/>
            <person name="Grigoriev I.V."/>
            <person name="Crous P."/>
            <person name="Smith M.E."/>
        </authorList>
    </citation>
    <scope>NUCLEOTIDE SEQUENCE</scope>
    <source>
        <strain evidence="4">IMI 214461</strain>
    </source>
</reference>
<comment type="caution">
    <text evidence="4">The sequence shown here is derived from an EMBL/GenBank/DDBJ whole genome shotgun (WGS) entry which is preliminary data.</text>
</comment>
<evidence type="ECO:0000256" key="2">
    <source>
        <dbReference type="ARBA" id="ARBA00022679"/>
    </source>
</evidence>
<dbReference type="Gene3D" id="3.40.50.150">
    <property type="entry name" value="Vaccinia Virus protein VP39"/>
    <property type="match status" value="1"/>
</dbReference>
<evidence type="ECO:0000256" key="1">
    <source>
        <dbReference type="ARBA" id="ARBA00022603"/>
    </source>
</evidence>
<dbReference type="AlphaFoldDB" id="A0A9W8BAF7"/>